<gene>
    <name evidence="1" type="ORF">A0J61_01208</name>
</gene>
<organism evidence="1 2">
    <name type="scientific">Choanephora cucurbitarum</name>
    <dbReference type="NCBI Taxonomy" id="101091"/>
    <lineage>
        <taxon>Eukaryota</taxon>
        <taxon>Fungi</taxon>
        <taxon>Fungi incertae sedis</taxon>
        <taxon>Mucoromycota</taxon>
        <taxon>Mucoromycotina</taxon>
        <taxon>Mucoromycetes</taxon>
        <taxon>Mucorales</taxon>
        <taxon>Mucorineae</taxon>
        <taxon>Choanephoraceae</taxon>
        <taxon>Choanephoroideae</taxon>
        <taxon>Choanephora</taxon>
    </lineage>
</organism>
<sequence length="198" mass="22634">MGNGISKVNCGDIALNKKHHRNHRRPTIRIDKSLIAYISCWQHKSYARRSKFLDAPKDLLATMAQITDALKKFPIHTTKKSPNKFIRSPLVDRVNGSHSDQQISRHHSLQQSPIKTSSMMIDLPQKHAYKTLSPFKTEDEENISTMDLTGGYYDFSSCLQSRVDAQIIEIARARSKNKSIRSPRSNHHLLNDMPTIMI</sequence>
<protein>
    <submittedName>
        <fullName evidence="1">Uncharacterized protein</fullName>
    </submittedName>
</protein>
<dbReference type="AlphaFoldDB" id="A0A1C7NP50"/>
<evidence type="ECO:0000313" key="1">
    <source>
        <dbReference type="EMBL" id="OBZ90750.1"/>
    </source>
</evidence>
<dbReference type="OrthoDB" id="5559822at2759"/>
<proteinExistence type="predicted"/>
<reference evidence="1 2" key="1">
    <citation type="submission" date="2016-03" db="EMBL/GenBank/DDBJ databases">
        <title>Choanephora cucurbitarum.</title>
        <authorList>
            <person name="Min B."/>
            <person name="Park H."/>
            <person name="Park J.-H."/>
            <person name="Shin H.-D."/>
            <person name="Choi I.-G."/>
        </authorList>
    </citation>
    <scope>NUCLEOTIDE SEQUENCE [LARGE SCALE GENOMIC DNA]</scope>
    <source>
        <strain evidence="1 2">KUS-F28377</strain>
    </source>
</reference>
<evidence type="ECO:0000313" key="2">
    <source>
        <dbReference type="Proteomes" id="UP000093000"/>
    </source>
</evidence>
<dbReference type="EMBL" id="LUGH01000035">
    <property type="protein sequence ID" value="OBZ90750.1"/>
    <property type="molecule type" value="Genomic_DNA"/>
</dbReference>
<accession>A0A1C7NP50</accession>
<dbReference type="InParanoid" id="A0A1C7NP50"/>
<dbReference type="Proteomes" id="UP000093000">
    <property type="component" value="Unassembled WGS sequence"/>
</dbReference>
<name>A0A1C7NP50_9FUNG</name>
<comment type="caution">
    <text evidence="1">The sequence shown here is derived from an EMBL/GenBank/DDBJ whole genome shotgun (WGS) entry which is preliminary data.</text>
</comment>
<keyword evidence="2" id="KW-1185">Reference proteome</keyword>